<gene>
    <name evidence="2" type="ORF">H0H81_011973</name>
</gene>
<proteinExistence type="predicted"/>
<feature type="compositionally biased region" description="Polar residues" evidence="1">
    <location>
        <begin position="24"/>
        <end position="52"/>
    </location>
</feature>
<sequence length="157" mass="17695">MPPVSRSSSAKNLKQATLPFGSVKRTSTAQSLKPKGSQTKKYPKLWQNNSHESSAEDLDLDEIHVVPSEEAQVVDQMSPNELNERPRTPPKSSIKKKRSQVKQEIAPSAIRQSKNKTRTQNPISQTLPDLNVNDPRWRKLYAAAREKMGYMNPSECI</sequence>
<reference evidence="2" key="2">
    <citation type="submission" date="2021-10" db="EMBL/GenBank/DDBJ databases">
        <title>Phylogenomics reveals ancestral predisposition of the termite-cultivated fungus Termitomyces towards a domesticated lifestyle.</title>
        <authorList>
            <person name="Auxier B."/>
            <person name="Grum-Grzhimaylo A."/>
            <person name="Cardenas M.E."/>
            <person name="Lodge J.D."/>
            <person name="Laessoe T."/>
            <person name="Pedersen O."/>
            <person name="Smith M.E."/>
            <person name="Kuyper T.W."/>
            <person name="Franco-Molano E.A."/>
            <person name="Baroni T.J."/>
            <person name="Aanen D.K."/>
        </authorList>
    </citation>
    <scope>NUCLEOTIDE SEQUENCE</scope>
    <source>
        <strain evidence="2">D49</strain>
    </source>
</reference>
<dbReference type="EMBL" id="JABCKI010000043">
    <property type="protein sequence ID" value="KAG5653601.1"/>
    <property type="molecule type" value="Genomic_DNA"/>
</dbReference>
<name>A0A9P7GP29_9AGAR</name>
<feature type="compositionally biased region" description="Polar residues" evidence="1">
    <location>
        <begin position="1"/>
        <end position="15"/>
    </location>
</feature>
<accession>A0A9P7GP29</accession>
<comment type="caution">
    <text evidence="2">The sequence shown here is derived from an EMBL/GenBank/DDBJ whole genome shotgun (WGS) entry which is preliminary data.</text>
</comment>
<keyword evidence="3" id="KW-1185">Reference proteome</keyword>
<protein>
    <submittedName>
        <fullName evidence="2">Uncharacterized protein</fullName>
    </submittedName>
</protein>
<evidence type="ECO:0000313" key="2">
    <source>
        <dbReference type="EMBL" id="KAG5653601.1"/>
    </source>
</evidence>
<evidence type="ECO:0000256" key="1">
    <source>
        <dbReference type="SAM" id="MobiDB-lite"/>
    </source>
</evidence>
<reference evidence="2" key="1">
    <citation type="submission" date="2021-02" db="EMBL/GenBank/DDBJ databases">
        <authorList>
            <person name="Nieuwenhuis M."/>
            <person name="Van De Peppel L.J.J."/>
        </authorList>
    </citation>
    <scope>NUCLEOTIDE SEQUENCE</scope>
    <source>
        <strain evidence="2">D49</strain>
    </source>
</reference>
<dbReference type="OrthoDB" id="337486at2759"/>
<dbReference type="Proteomes" id="UP000717328">
    <property type="component" value="Unassembled WGS sequence"/>
</dbReference>
<feature type="region of interest" description="Disordered" evidence="1">
    <location>
        <begin position="1"/>
        <end position="131"/>
    </location>
</feature>
<feature type="compositionally biased region" description="Polar residues" evidence="1">
    <location>
        <begin position="118"/>
        <end position="128"/>
    </location>
</feature>
<dbReference type="AlphaFoldDB" id="A0A9P7GP29"/>
<evidence type="ECO:0000313" key="3">
    <source>
        <dbReference type="Proteomes" id="UP000717328"/>
    </source>
</evidence>
<organism evidence="2 3">
    <name type="scientific">Sphagnurus paluster</name>
    <dbReference type="NCBI Taxonomy" id="117069"/>
    <lineage>
        <taxon>Eukaryota</taxon>
        <taxon>Fungi</taxon>
        <taxon>Dikarya</taxon>
        <taxon>Basidiomycota</taxon>
        <taxon>Agaricomycotina</taxon>
        <taxon>Agaricomycetes</taxon>
        <taxon>Agaricomycetidae</taxon>
        <taxon>Agaricales</taxon>
        <taxon>Tricholomatineae</taxon>
        <taxon>Lyophyllaceae</taxon>
        <taxon>Sphagnurus</taxon>
    </lineage>
</organism>